<dbReference type="EMBL" id="CP001978">
    <property type="protein sequence ID" value="ADP96734.1"/>
    <property type="molecule type" value="Genomic_DNA"/>
</dbReference>
<dbReference type="KEGG" id="mad:HP15_970"/>
<keyword evidence="1" id="KW-1133">Transmembrane helix</keyword>
<reference evidence="2 3" key="1">
    <citation type="journal article" date="2010" name="Stand. Genomic Sci.">
        <title>Complete genome sequence of Marinobacter adhaerens type strain (HP15), a diatom-interacting marine microorganism.</title>
        <authorList>
            <person name="Gardes A."/>
            <person name="Kaeppel E."/>
            <person name="Shehzad A."/>
            <person name="Seebah S."/>
            <person name="Teeling H."/>
            <person name="Yarza P."/>
            <person name="Glockner F.O."/>
            <person name="Grossart H.P."/>
            <person name="Ullrich M.S."/>
        </authorList>
    </citation>
    <scope>NUCLEOTIDE SEQUENCE [LARGE SCALE GENOMIC DNA]</scope>
    <source>
        <strain evidence="3">DSM 23420 / HP15</strain>
    </source>
</reference>
<dbReference type="HOGENOM" id="CLU_3345591_0_0_6"/>
<dbReference type="Proteomes" id="UP000007077">
    <property type="component" value="Chromosome"/>
</dbReference>
<organism evidence="2 3">
    <name type="scientific">Marinobacter adhaerens (strain DSM 23420 / HP15)</name>
    <dbReference type="NCBI Taxonomy" id="225937"/>
    <lineage>
        <taxon>Bacteria</taxon>
        <taxon>Pseudomonadati</taxon>
        <taxon>Pseudomonadota</taxon>
        <taxon>Gammaproteobacteria</taxon>
        <taxon>Pseudomonadales</taxon>
        <taxon>Marinobacteraceae</taxon>
        <taxon>Marinobacter</taxon>
    </lineage>
</organism>
<dbReference type="AlphaFoldDB" id="E4PFI5"/>
<name>E4PFI5_MARAH</name>
<sequence length="37" mass="3983">MEGHRPGTTFMALLHANAILSSQTVNLVLVLVQEGAY</sequence>
<evidence type="ECO:0000256" key="1">
    <source>
        <dbReference type="SAM" id="Phobius"/>
    </source>
</evidence>
<gene>
    <name evidence="2" type="ordered locus">HP15_970</name>
</gene>
<reference evidence="3" key="2">
    <citation type="submission" date="2010-02" db="EMBL/GenBank/DDBJ databases">
        <title>Complete genome sequence of Marinobacter adhaerens type strain (HP15).</title>
        <authorList>
            <person name="Gaerdes A.A.M."/>
            <person name="Kaeppel E."/>
            <person name="Shezad A."/>
            <person name="Seebah S."/>
            <person name="Teeling H."/>
            <person name="Yarza P."/>
            <person name="Gloeckner F.O."/>
            <person name="Ullrich M.S."/>
        </authorList>
    </citation>
    <scope>NUCLEOTIDE SEQUENCE [LARGE SCALE GENOMIC DNA]</scope>
    <source>
        <strain evidence="3">DSM 23420 / HP15</strain>
    </source>
</reference>
<keyword evidence="1" id="KW-0812">Transmembrane</keyword>
<proteinExistence type="predicted"/>
<evidence type="ECO:0000313" key="2">
    <source>
        <dbReference type="EMBL" id="ADP96734.1"/>
    </source>
</evidence>
<accession>E4PFI5</accession>
<feature type="transmembrane region" description="Helical" evidence="1">
    <location>
        <begin position="12"/>
        <end position="32"/>
    </location>
</feature>
<protein>
    <submittedName>
        <fullName evidence="2">Uncharacterized protein</fullName>
    </submittedName>
</protein>
<evidence type="ECO:0000313" key="3">
    <source>
        <dbReference type="Proteomes" id="UP000007077"/>
    </source>
</evidence>
<keyword evidence="1" id="KW-0472">Membrane</keyword>